<dbReference type="SUPFAM" id="SSF55729">
    <property type="entry name" value="Acyl-CoA N-acyltransferases (Nat)"/>
    <property type="match status" value="1"/>
</dbReference>
<dbReference type="KEGG" id="pgb:H744_1c0244"/>
<feature type="domain" description="N-acetyltransferase" evidence="1">
    <location>
        <begin position="25"/>
        <end position="173"/>
    </location>
</feature>
<reference evidence="2 3" key="1">
    <citation type="submission" date="2013-05" db="EMBL/GenBank/DDBJ databases">
        <title>Complete genome sequence of the lipase-producing bacterium Photobacterium gaetbulicola Gung47.</title>
        <authorList>
            <person name="Kim Y.-O."/>
        </authorList>
    </citation>
    <scope>NUCLEOTIDE SEQUENCE [LARGE SCALE GENOMIC DNA]</scope>
    <source>
        <strain evidence="2 3">Gung47</strain>
    </source>
</reference>
<dbReference type="PROSITE" id="PS51186">
    <property type="entry name" value="GNAT"/>
    <property type="match status" value="1"/>
</dbReference>
<dbReference type="HOGENOM" id="CLU_112329_1_1_6"/>
<dbReference type="Gene3D" id="3.40.630.30">
    <property type="match status" value="1"/>
</dbReference>
<proteinExistence type="predicted"/>
<accession>A0A0C5WQR6</accession>
<gene>
    <name evidence="2" type="ORF">H744_1c0244</name>
</gene>
<evidence type="ECO:0000313" key="3">
    <source>
        <dbReference type="Proteomes" id="UP000032303"/>
    </source>
</evidence>
<dbReference type="EMBL" id="CP005973">
    <property type="protein sequence ID" value="AJR05270.1"/>
    <property type="molecule type" value="Genomic_DNA"/>
</dbReference>
<sequence>MYRGWYTHSLSLKLVTIVSKESRIVNIVNVDQGNMQVYLNLSQPYEAEFSVYTKKVPDENGLFFRDTLIGGNVRGFLLYIDNAPAGLAAIAETSQGHYEVCDFYVVPVFRQNKMGQQFAHQLFTMMPGDWESKQIEGAVHAIAFWRRAIGAFTHEHYVEDIFQDPYWGPVTRQCFSTLQSRAH</sequence>
<dbReference type="InterPro" id="IPR000182">
    <property type="entry name" value="GNAT_dom"/>
</dbReference>
<evidence type="ECO:0000259" key="1">
    <source>
        <dbReference type="PROSITE" id="PS51186"/>
    </source>
</evidence>
<dbReference type="STRING" id="658445.H744_1c0244"/>
<evidence type="ECO:0000313" key="2">
    <source>
        <dbReference type="EMBL" id="AJR05270.1"/>
    </source>
</evidence>
<protein>
    <recommendedName>
        <fullName evidence="1">N-acetyltransferase domain-containing protein</fullName>
    </recommendedName>
</protein>
<dbReference type="GO" id="GO:0016747">
    <property type="term" value="F:acyltransferase activity, transferring groups other than amino-acyl groups"/>
    <property type="evidence" value="ECO:0007669"/>
    <property type="project" value="InterPro"/>
</dbReference>
<name>A0A0C5WQR6_9GAMM</name>
<organism evidence="2 3">
    <name type="scientific">Photobacterium gaetbulicola Gung47</name>
    <dbReference type="NCBI Taxonomy" id="658445"/>
    <lineage>
        <taxon>Bacteria</taxon>
        <taxon>Pseudomonadati</taxon>
        <taxon>Pseudomonadota</taxon>
        <taxon>Gammaproteobacteria</taxon>
        <taxon>Vibrionales</taxon>
        <taxon>Vibrionaceae</taxon>
        <taxon>Photobacterium</taxon>
    </lineage>
</organism>
<keyword evidence="3" id="KW-1185">Reference proteome</keyword>
<dbReference type="PATRIC" id="fig|658445.3.peg.268"/>
<dbReference type="Proteomes" id="UP000032303">
    <property type="component" value="Chromosome 1"/>
</dbReference>
<dbReference type="AlphaFoldDB" id="A0A0C5WQR6"/>
<dbReference type="InterPro" id="IPR016181">
    <property type="entry name" value="Acyl_CoA_acyltransferase"/>
</dbReference>